<reference evidence="1 2" key="1">
    <citation type="submission" date="2018-08" db="EMBL/GenBank/DDBJ databases">
        <title>A genome reference for cultivated species of the human gut microbiota.</title>
        <authorList>
            <person name="Zou Y."/>
            <person name="Xue W."/>
            <person name="Luo G."/>
        </authorList>
    </citation>
    <scope>NUCLEOTIDE SEQUENCE [LARGE SCALE GENOMIC DNA]</scope>
    <source>
        <strain evidence="1 2">TF10-3AC</strain>
    </source>
</reference>
<protein>
    <submittedName>
        <fullName evidence="1">Uncharacterized protein</fullName>
    </submittedName>
</protein>
<dbReference type="RefSeq" id="WP_117671922.1">
    <property type="nucleotide sequence ID" value="NZ_CABOGR010000010.1"/>
</dbReference>
<comment type="caution">
    <text evidence="1">The sequence shown here is derived from an EMBL/GenBank/DDBJ whole genome shotgun (WGS) entry which is preliminary data.</text>
</comment>
<organism evidence="1 2">
    <name type="scientific">Phocaeicola plebeius</name>
    <dbReference type="NCBI Taxonomy" id="310297"/>
    <lineage>
        <taxon>Bacteria</taxon>
        <taxon>Pseudomonadati</taxon>
        <taxon>Bacteroidota</taxon>
        <taxon>Bacteroidia</taxon>
        <taxon>Bacteroidales</taxon>
        <taxon>Bacteroidaceae</taxon>
        <taxon>Phocaeicola</taxon>
    </lineage>
</organism>
<gene>
    <name evidence="1" type="ORF">DXD04_06540</name>
</gene>
<proteinExistence type="predicted"/>
<evidence type="ECO:0000313" key="1">
    <source>
        <dbReference type="EMBL" id="RGK56439.1"/>
    </source>
</evidence>
<evidence type="ECO:0000313" key="2">
    <source>
        <dbReference type="Proteomes" id="UP000260862"/>
    </source>
</evidence>
<name>A0A3E4N359_9BACT</name>
<dbReference type="Proteomes" id="UP000260862">
    <property type="component" value="Unassembled WGS sequence"/>
</dbReference>
<keyword evidence="2" id="KW-1185">Reference proteome</keyword>
<dbReference type="EMBL" id="QSQT01000010">
    <property type="protein sequence ID" value="RGK56439.1"/>
    <property type="molecule type" value="Genomic_DNA"/>
</dbReference>
<dbReference type="AlphaFoldDB" id="A0A3E4N359"/>
<sequence>MTKEFSSIVELKSIREQKSRLSEREQELSSPILTDFSLIPEIYEWFKEILSGMACPPNPDSVTQRKKFLFIVLFLFAPSVLAGGRLPNGIRAEISGVFPDVSPCVISNNIADVSFIYQQYKDFRQDIEYLYNQILERLKVKGLIK</sequence>
<accession>A0A3E4N359</accession>